<accession>A0A061GI94</accession>
<dbReference type="FunFam" id="2.40.40.10:FF:000005">
    <property type="entry name" value="Barwin-related endoglucanase"/>
    <property type="match status" value="1"/>
</dbReference>
<dbReference type="InterPro" id="IPR044206">
    <property type="entry name" value="EGC1/2"/>
</dbReference>
<dbReference type="OMA" id="ACGQYYQ"/>
<keyword evidence="2" id="KW-0964">Secreted</keyword>
<dbReference type="AlphaFoldDB" id="A0A061GI94"/>
<dbReference type="Gramene" id="EOY29241">
    <property type="protein sequence ID" value="EOY29241"/>
    <property type="gene ID" value="TCM_036838"/>
</dbReference>
<gene>
    <name evidence="5" type="ORF">TCM_036838</name>
</gene>
<dbReference type="InterPro" id="IPR007112">
    <property type="entry name" value="Expansin/allergen_DPBB_dom"/>
</dbReference>
<dbReference type="SUPFAM" id="SSF50685">
    <property type="entry name" value="Barwin-like endoglucanases"/>
    <property type="match status" value="1"/>
</dbReference>
<protein>
    <submittedName>
        <fullName evidence="5">Barwin-related endoglucanase</fullName>
    </submittedName>
</protein>
<dbReference type="GO" id="GO:0048046">
    <property type="term" value="C:apoplast"/>
    <property type="evidence" value="ECO:0007669"/>
    <property type="project" value="InterPro"/>
</dbReference>
<feature type="domain" description="Expansin-like EG45" evidence="4">
    <location>
        <begin position="39"/>
        <end position="143"/>
    </location>
</feature>
<dbReference type="Proteomes" id="UP000026915">
    <property type="component" value="Chromosome 9"/>
</dbReference>
<dbReference type="PANTHER" id="PTHR47295">
    <property type="entry name" value="EG45-LIKE DOMAIN CONTAINING PROTEIN 1-RELATED"/>
    <property type="match status" value="1"/>
</dbReference>
<dbReference type="EMBL" id="CM001887">
    <property type="protein sequence ID" value="EOY29241.1"/>
    <property type="molecule type" value="Genomic_DNA"/>
</dbReference>
<keyword evidence="3" id="KW-0732">Signal</keyword>
<evidence type="ECO:0000256" key="2">
    <source>
        <dbReference type="ARBA" id="ARBA00022525"/>
    </source>
</evidence>
<reference evidence="5 6" key="1">
    <citation type="journal article" date="2013" name="Genome Biol.">
        <title>The genome sequence of the most widely cultivated cacao type and its use to identify candidate genes regulating pod color.</title>
        <authorList>
            <person name="Motamayor J.C."/>
            <person name="Mockaitis K."/>
            <person name="Schmutz J."/>
            <person name="Haiminen N."/>
            <person name="Iii D.L."/>
            <person name="Cornejo O."/>
            <person name="Findley S.D."/>
            <person name="Zheng P."/>
            <person name="Utro F."/>
            <person name="Royaert S."/>
            <person name="Saski C."/>
            <person name="Jenkins J."/>
            <person name="Podicheti R."/>
            <person name="Zhao M."/>
            <person name="Scheffler B.E."/>
            <person name="Stack J.C."/>
            <person name="Feltus F.A."/>
            <person name="Mustiga G.M."/>
            <person name="Amores F."/>
            <person name="Phillips W."/>
            <person name="Marelli J.P."/>
            <person name="May G.D."/>
            <person name="Shapiro H."/>
            <person name="Ma J."/>
            <person name="Bustamante C.D."/>
            <person name="Schnell R.J."/>
            <person name="Main D."/>
            <person name="Gilbert D."/>
            <person name="Parida L."/>
            <person name="Kuhn D.N."/>
        </authorList>
    </citation>
    <scope>NUCLEOTIDE SEQUENCE [LARGE SCALE GENOMIC DNA]</scope>
    <source>
        <strain evidence="6">cv. Matina 1-6</strain>
    </source>
</reference>
<sequence length="158" mass="17019">MPAKDDMALPYFRILSITLVVVASCLSHLPLLSNAQEAGTATYYTPPYTPSACYGYEEQGTMIAAASDEIWNDGGACGQMYQVTCVSGTNEGTPYPCWGSGTVEIKIVDHCPAGCRGTIDLSQEAFASIADPDSGVINISYQQYVPYIIHIIRSIHLL</sequence>
<dbReference type="Gene3D" id="2.40.40.10">
    <property type="entry name" value="RlpA-like domain"/>
    <property type="match status" value="1"/>
</dbReference>
<dbReference type="PROSITE" id="PS50842">
    <property type="entry name" value="EXPANSIN_EG45"/>
    <property type="match status" value="1"/>
</dbReference>
<dbReference type="InterPro" id="IPR036908">
    <property type="entry name" value="RlpA-like_sf"/>
</dbReference>
<proteinExistence type="predicted"/>
<dbReference type="InParanoid" id="A0A061GI94"/>
<keyword evidence="6" id="KW-1185">Reference proteome</keyword>
<evidence type="ECO:0000259" key="4">
    <source>
        <dbReference type="PROSITE" id="PS50842"/>
    </source>
</evidence>
<evidence type="ECO:0000313" key="5">
    <source>
        <dbReference type="EMBL" id="EOY29241.1"/>
    </source>
</evidence>
<dbReference type="GO" id="GO:0009627">
    <property type="term" value="P:systemic acquired resistance"/>
    <property type="evidence" value="ECO:0007669"/>
    <property type="project" value="InterPro"/>
</dbReference>
<dbReference type="STRING" id="3641.A0A061GI94"/>
<dbReference type="SMART" id="SM00837">
    <property type="entry name" value="DPBB_1"/>
    <property type="match status" value="1"/>
</dbReference>
<organism evidence="5 6">
    <name type="scientific">Theobroma cacao</name>
    <name type="common">Cacao</name>
    <name type="synonym">Cocoa</name>
    <dbReference type="NCBI Taxonomy" id="3641"/>
    <lineage>
        <taxon>Eukaryota</taxon>
        <taxon>Viridiplantae</taxon>
        <taxon>Streptophyta</taxon>
        <taxon>Embryophyta</taxon>
        <taxon>Tracheophyta</taxon>
        <taxon>Spermatophyta</taxon>
        <taxon>Magnoliopsida</taxon>
        <taxon>eudicotyledons</taxon>
        <taxon>Gunneridae</taxon>
        <taxon>Pentapetalae</taxon>
        <taxon>rosids</taxon>
        <taxon>malvids</taxon>
        <taxon>Malvales</taxon>
        <taxon>Malvaceae</taxon>
        <taxon>Byttnerioideae</taxon>
        <taxon>Theobroma</taxon>
    </lineage>
</organism>
<dbReference type="InterPro" id="IPR009009">
    <property type="entry name" value="RlpA-like_DPBB"/>
</dbReference>
<dbReference type="Pfam" id="PF03330">
    <property type="entry name" value="DPBB_1"/>
    <property type="match status" value="1"/>
</dbReference>
<dbReference type="PROSITE" id="PS51257">
    <property type="entry name" value="PROKAR_LIPOPROTEIN"/>
    <property type="match status" value="1"/>
</dbReference>
<evidence type="ECO:0000256" key="3">
    <source>
        <dbReference type="ARBA" id="ARBA00022729"/>
    </source>
</evidence>
<evidence type="ECO:0000256" key="1">
    <source>
        <dbReference type="ARBA" id="ARBA00004613"/>
    </source>
</evidence>
<dbReference type="CDD" id="cd22269">
    <property type="entry name" value="DPBB_EG45-like"/>
    <property type="match status" value="1"/>
</dbReference>
<dbReference type="HOGENOM" id="CLU_112218_2_1_1"/>
<comment type="subcellular location">
    <subcellularLocation>
        <location evidence="1">Secreted</location>
    </subcellularLocation>
</comment>
<dbReference type="eggNOG" id="ENOG502S1DA">
    <property type="taxonomic scope" value="Eukaryota"/>
</dbReference>
<dbReference type="PANTHER" id="PTHR47295:SF4">
    <property type="entry name" value="EXPANSIN-LIKE EG45 DOMAIN-CONTAINING PROTEIN"/>
    <property type="match status" value="1"/>
</dbReference>
<name>A0A061GI94_THECC</name>
<evidence type="ECO:0000313" key="6">
    <source>
        <dbReference type="Proteomes" id="UP000026915"/>
    </source>
</evidence>